<gene>
    <name evidence="4" type="ORF">AU467_19650</name>
</gene>
<comment type="caution">
    <text evidence="4">The sequence shown here is derived from an EMBL/GenBank/DDBJ whole genome shotgun (WGS) entry which is preliminary data.</text>
</comment>
<dbReference type="Gene3D" id="3.40.309.10">
    <property type="entry name" value="Aldehyde Dehydrogenase, Chain A, domain 2"/>
    <property type="match status" value="1"/>
</dbReference>
<evidence type="ECO:0000256" key="2">
    <source>
        <dbReference type="ARBA" id="ARBA00023002"/>
    </source>
</evidence>
<dbReference type="PANTHER" id="PTHR43353:SF5">
    <property type="entry name" value="SUCCINATE-SEMIALDEHYDE DEHYDROGENASE, MITOCHONDRIAL"/>
    <property type="match status" value="1"/>
</dbReference>
<accession>A0A101KTR0</accession>
<feature type="domain" description="Aldehyde dehydrogenase" evidence="3">
    <location>
        <begin position="13"/>
        <end position="472"/>
    </location>
</feature>
<organism evidence="4 5">
    <name type="scientific">Rhizobium loti</name>
    <name type="common">Mesorhizobium loti</name>
    <dbReference type="NCBI Taxonomy" id="381"/>
    <lineage>
        <taxon>Bacteria</taxon>
        <taxon>Pseudomonadati</taxon>
        <taxon>Pseudomonadota</taxon>
        <taxon>Alphaproteobacteria</taxon>
        <taxon>Hyphomicrobiales</taxon>
        <taxon>Phyllobacteriaceae</taxon>
        <taxon>Mesorhizobium</taxon>
    </lineage>
</organism>
<comment type="similarity">
    <text evidence="1">Belongs to the aldehyde dehydrogenase family.</text>
</comment>
<dbReference type="Gene3D" id="3.40.605.10">
    <property type="entry name" value="Aldehyde Dehydrogenase, Chain A, domain 1"/>
    <property type="match status" value="1"/>
</dbReference>
<dbReference type="AlphaFoldDB" id="A0A101KTR0"/>
<dbReference type="InterPro" id="IPR016162">
    <property type="entry name" value="Ald_DH_N"/>
</dbReference>
<dbReference type="Proteomes" id="UP000053176">
    <property type="component" value="Unassembled WGS sequence"/>
</dbReference>
<sequence length="478" mass="51316">MYTKLALLIDGEWIEETKAGSETVINPATEQPLGTLPHAAKPELDRALAAASRAFESWKRTSPFERAQILRHAADLMRQRVDHIATVLTLEEGKTLAEAKGEITAAAEFFDWFAEEARRSYGRVIPARLADMRQTVTQEPVGPVACFTPWNFPAVTPARKIAPALAAGCTCIIKPAEETPGTTLEIARALTDAGLPKGVLNVVFGVPAEVSEYLIRSPIIRKISFTGSTPVGRHLARLAGETLTLATMELGGHAPVIVAKDADVQRAAELSMAIKLRNTGQVCTSPTRFFVERPIYEEYLEHARAFVQKQVVGDGLQSGTTVGPVANTRRIAAMDDLIGDALSHQARLITGGERINASGLMYAPTILADIPGHARAMIEEPFGPLALVQSVDDIEQGLARANALPYGLAGYAFTRSAATANRISEAMEVGVIGINQMVVTIPETPFGGIGHSGWGREGGIEGLESYTVKKYVGHLHVS</sequence>
<dbReference type="GO" id="GO:0009450">
    <property type="term" value="P:gamma-aminobutyric acid catabolic process"/>
    <property type="evidence" value="ECO:0007669"/>
    <property type="project" value="TreeGrafter"/>
</dbReference>
<evidence type="ECO:0000313" key="4">
    <source>
        <dbReference type="EMBL" id="KUM26745.1"/>
    </source>
</evidence>
<dbReference type="PANTHER" id="PTHR43353">
    <property type="entry name" value="SUCCINATE-SEMIALDEHYDE DEHYDROGENASE, MITOCHONDRIAL"/>
    <property type="match status" value="1"/>
</dbReference>
<dbReference type="OrthoDB" id="9812625at2"/>
<protein>
    <submittedName>
        <fullName evidence="4">NAD-dependent succinate-semialdehyde dehydrogenase</fullName>
    </submittedName>
</protein>
<dbReference type="InterPro" id="IPR050740">
    <property type="entry name" value="Aldehyde_DH_Superfamily"/>
</dbReference>
<evidence type="ECO:0000313" key="5">
    <source>
        <dbReference type="Proteomes" id="UP000053176"/>
    </source>
</evidence>
<proteinExistence type="inferred from homology"/>
<dbReference type="SUPFAM" id="SSF53720">
    <property type="entry name" value="ALDH-like"/>
    <property type="match status" value="1"/>
</dbReference>
<dbReference type="GO" id="GO:0004777">
    <property type="term" value="F:succinate-semialdehyde dehydrogenase (NAD+) activity"/>
    <property type="evidence" value="ECO:0007669"/>
    <property type="project" value="TreeGrafter"/>
</dbReference>
<name>A0A101KTR0_RHILI</name>
<dbReference type="CDD" id="cd07103">
    <property type="entry name" value="ALDH_F5_SSADH_GabD"/>
    <property type="match status" value="1"/>
</dbReference>
<dbReference type="EMBL" id="LPWA01000102">
    <property type="protein sequence ID" value="KUM26745.1"/>
    <property type="molecule type" value="Genomic_DNA"/>
</dbReference>
<reference evidence="4 5" key="1">
    <citation type="submission" date="2015-12" db="EMBL/GenBank/DDBJ databases">
        <title>Draft genome sequence of Mesorhizobium sp. UFLA 01-765, a multitolerant efficient symbiont and plant-growth promoting strain isolated from Zn-mining soil using Leucaena leucocephala as a trap plant.</title>
        <authorList>
            <person name="Rangel W.M."/>
            <person name="Thijs S."/>
            <person name="Longatti S.M."/>
            <person name="Moreira F.M."/>
            <person name="Weyens N."/>
            <person name="Vangronsveld J."/>
            <person name="Van Hamme J.D."/>
            <person name="Bottos E.M."/>
            <person name="Rineau F."/>
        </authorList>
    </citation>
    <scope>NUCLEOTIDE SEQUENCE [LARGE SCALE GENOMIC DNA]</scope>
    <source>
        <strain evidence="4 5">UFLA 01-765</strain>
    </source>
</reference>
<dbReference type="InterPro" id="IPR016163">
    <property type="entry name" value="Ald_DH_C"/>
</dbReference>
<dbReference type="Pfam" id="PF00171">
    <property type="entry name" value="Aldedh"/>
    <property type="match status" value="1"/>
</dbReference>
<evidence type="ECO:0000259" key="3">
    <source>
        <dbReference type="Pfam" id="PF00171"/>
    </source>
</evidence>
<evidence type="ECO:0000256" key="1">
    <source>
        <dbReference type="ARBA" id="ARBA00009986"/>
    </source>
</evidence>
<dbReference type="InterPro" id="IPR016161">
    <property type="entry name" value="Ald_DH/histidinol_DH"/>
</dbReference>
<keyword evidence="2" id="KW-0560">Oxidoreductase</keyword>
<dbReference type="InterPro" id="IPR015590">
    <property type="entry name" value="Aldehyde_DH_dom"/>
</dbReference>
<dbReference type="FunFam" id="3.40.605.10:FF:000033">
    <property type="entry name" value="NAD-dependent succinate-semialdehyde dehydrogenase"/>
    <property type="match status" value="1"/>
</dbReference>